<reference evidence="1 2" key="1">
    <citation type="journal article" date="2013" name="Int. J. Syst. Evol. Microbiol.">
        <title>Tumebacillus flagellatus sp. nov., an alpha-amylase/pullulanase-producing bacterium isolated from cassava wastewater.</title>
        <authorList>
            <person name="Wang Q."/>
            <person name="Xie N."/>
            <person name="Qin Y."/>
            <person name="Shen N."/>
            <person name="Zhu J."/>
            <person name="Mi H."/>
            <person name="Huang R."/>
        </authorList>
    </citation>
    <scope>NUCLEOTIDE SEQUENCE [LARGE SCALE GENOMIC DNA]</scope>
    <source>
        <strain evidence="1 2">GST4</strain>
    </source>
</reference>
<comment type="caution">
    <text evidence="1">The sequence shown here is derived from an EMBL/GenBank/DDBJ whole genome shotgun (WGS) entry which is preliminary data.</text>
</comment>
<protein>
    <submittedName>
        <fullName evidence="1">Uncharacterized protein</fullName>
    </submittedName>
</protein>
<proteinExistence type="predicted"/>
<accession>A0A074LJN1</accession>
<name>A0A074LJN1_9BACL</name>
<dbReference type="STRING" id="1157490.EL26_24310"/>
<evidence type="ECO:0000313" key="1">
    <source>
        <dbReference type="EMBL" id="KEO80810.1"/>
    </source>
</evidence>
<evidence type="ECO:0000313" key="2">
    <source>
        <dbReference type="Proteomes" id="UP000027931"/>
    </source>
</evidence>
<keyword evidence="2" id="KW-1185">Reference proteome</keyword>
<organism evidence="1 2">
    <name type="scientific">Tumebacillus flagellatus</name>
    <dbReference type="NCBI Taxonomy" id="1157490"/>
    <lineage>
        <taxon>Bacteria</taxon>
        <taxon>Bacillati</taxon>
        <taxon>Bacillota</taxon>
        <taxon>Bacilli</taxon>
        <taxon>Bacillales</taxon>
        <taxon>Alicyclobacillaceae</taxon>
        <taxon>Tumebacillus</taxon>
    </lineage>
</organism>
<sequence>MFMKRMPTTTDTRYLVAERKGEIVAAASIEITDGIGAVHFRFIDDEHRARIGFELVGMVKALTWAWELNEAHFPDKQFADLYRERDIRMVRGEYRLEYAGGQYRPGALEGR</sequence>
<dbReference type="EMBL" id="JMIR01000085">
    <property type="protein sequence ID" value="KEO80810.1"/>
    <property type="molecule type" value="Genomic_DNA"/>
</dbReference>
<dbReference type="AlphaFoldDB" id="A0A074LJN1"/>
<gene>
    <name evidence="1" type="ORF">EL26_24310</name>
</gene>
<dbReference type="Proteomes" id="UP000027931">
    <property type="component" value="Unassembled WGS sequence"/>
</dbReference>